<evidence type="ECO:0000313" key="1">
    <source>
        <dbReference type="EMBL" id="CAJ2660907.1"/>
    </source>
</evidence>
<dbReference type="Proteomes" id="UP001177021">
    <property type="component" value="Unassembled WGS sequence"/>
</dbReference>
<keyword evidence="2" id="KW-1185">Reference proteome</keyword>
<proteinExistence type="predicted"/>
<reference evidence="1" key="1">
    <citation type="submission" date="2023-10" db="EMBL/GenBank/DDBJ databases">
        <authorList>
            <person name="Rodriguez Cubillos JULIANA M."/>
            <person name="De Vega J."/>
        </authorList>
    </citation>
    <scope>NUCLEOTIDE SEQUENCE</scope>
</reference>
<comment type="caution">
    <text evidence="1">The sequence shown here is derived from an EMBL/GenBank/DDBJ whole genome shotgun (WGS) entry which is preliminary data.</text>
</comment>
<protein>
    <submittedName>
        <fullName evidence="1">Uncharacterized protein</fullName>
    </submittedName>
</protein>
<evidence type="ECO:0000313" key="2">
    <source>
        <dbReference type="Proteomes" id="UP001177021"/>
    </source>
</evidence>
<dbReference type="EMBL" id="CASHSV030000311">
    <property type="protein sequence ID" value="CAJ2660907.1"/>
    <property type="molecule type" value="Genomic_DNA"/>
</dbReference>
<organism evidence="1 2">
    <name type="scientific">Trifolium pratense</name>
    <name type="common">Red clover</name>
    <dbReference type="NCBI Taxonomy" id="57577"/>
    <lineage>
        <taxon>Eukaryota</taxon>
        <taxon>Viridiplantae</taxon>
        <taxon>Streptophyta</taxon>
        <taxon>Embryophyta</taxon>
        <taxon>Tracheophyta</taxon>
        <taxon>Spermatophyta</taxon>
        <taxon>Magnoliopsida</taxon>
        <taxon>eudicotyledons</taxon>
        <taxon>Gunneridae</taxon>
        <taxon>Pentapetalae</taxon>
        <taxon>rosids</taxon>
        <taxon>fabids</taxon>
        <taxon>Fabales</taxon>
        <taxon>Fabaceae</taxon>
        <taxon>Papilionoideae</taxon>
        <taxon>50 kb inversion clade</taxon>
        <taxon>NPAAA clade</taxon>
        <taxon>Hologalegina</taxon>
        <taxon>IRL clade</taxon>
        <taxon>Trifolieae</taxon>
        <taxon>Trifolium</taxon>
    </lineage>
</organism>
<sequence length="517" mass="60266">MDDSRETVKESAKHSALKMYIGKEEPPTVKTSREKLPALSIAENQSPNEIVAGDELFVWPWMVILANNVTTFDPKSGKYVGKNREKIKEELIMKGFQPLKVTVLWNFYGQTPFAIVEFGKEWDAFHNAVMLERSFQAEHCGKKDYLNLDKQGRGDRLYGWMARHDDYNNYRDTFGKHLRANGDLKTVSGKEAEDNRKAKKLVIGLANTLLMKNKEYEQTASKFHEASETLTKVMVEKEEMLELFNKEISKMRQDERDYLENVSKDHEKARLELEARRNVLMSREKDLQKRQADNHNEREKLYLEKKRNEMAIAEQKKADEQMMHLAEEHKKAKEKLHKKIHELERGLDAKHGLELEIEQLRGALQVMNHIGDTDLEEKKKLEAIKMDLKEKEEELKDVEDLQQTLVVQERKTNDELQDARKTLTSWIGCPNARAIISVKMMGKLDIKPFEEAAERKLSDDVNMKAATKTKLSSEVKLKAIEWCSQWEEYLKDPSWHPFKIVIDKEGNSKIFRAGNFR</sequence>
<accession>A0ACB0KUR4</accession>
<gene>
    <name evidence="1" type="ORF">MILVUS5_LOCUS26752</name>
</gene>
<name>A0ACB0KUR4_TRIPR</name>